<accession>A0ABR6KN81</accession>
<evidence type="ECO:0008006" key="4">
    <source>
        <dbReference type="Google" id="ProtNLM"/>
    </source>
</evidence>
<proteinExistence type="predicted"/>
<comment type="caution">
    <text evidence="2">The sequence shown here is derived from an EMBL/GenBank/DDBJ whole genome shotgun (WGS) entry which is preliminary data.</text>
</comment>
<dbReference type="RefSeq" id="WP_122351790.1">
    <property type="nucleotide sequence ID" value="NZ_BMPB01000005.1"/>
</dbReference>
<keyword evidence="3" id="KW-1185">Reference proteome</keyword>
<evidence type="ECO:0000256" key="1">
    <source>
        <dbReference type="SAM" id="Phobius"/>
    </source>
</evidence>
<organism evidence="2 3">
    <name type="scientific">Parabacteroides faecis</name>
    <dbReference type="NCBI Taxonomy" id="1217282"/>
    <lineage>
        <taxon>Bacteria</taxon>
        <taxon>Pseudomonadati</taxon>
        <taxon>Bacteroidota</taxon>
        <taxon>Bacteroidia</taxon>
        <taxon>Bacteroidales</taxon>
        <taxon>Tannerellaceae</taxon>
        <taxon>Parabacteroides</taxon>
    </lineage>
</organism>
<sequence>MDKLKKFIDTNREAFEDDLLPEGHFDRFEKKLPPARRKHFKLYSLCAFAAAASIALLLLLRMPGGTPVPTNNQKASIQKQCSEQKEFNELQMYYKMQINDIMAQMETLYKQDKTTGSADLLQESKRILKDNYMFEKTILPTLPCSNDGLFAMNQHYSASVESLNIMLKQMERVTNENENDNK</sequence>
<keyword evidence="1" id="KW-0472">Membrane</keyword>
<dbReference type="Proteomes" id="UP000533637">
    <property type="component" value="Unassembled WGS sequence"/>
</dbReference>
<feature type="transmembrane region" description="Helical" evidence="1">
    <location>
        <begin position="40"/>
        <end position="60"/>
    </location>
</feature>
<evidence type="ECO:0000313" key="3">
    <source>
        <dbReference type="Proteomes" id="UP000533637"/>
    </source>
</evidence>
<keyword evidence="1" id="KW-0812">Transmembrane</keyword>
<protein>
    <recommendedName>
        <fullName evidence="4">DUF3379 domain-containing protein</fullName>
    </recommendedName>
</protein>
<dbReference type="EMBL" id="JACHOC010000005">
    <property type="protein sequence ID" value="MBB4622940.1"/>
    <property type="molecule type" value="Genomic_DNA"/>
</dbReference>
<gene>
    <name evidence="2" type="ORF">GGQ57_002849</name>
</gene>
<evidence type="ECO:0000313" key="2">
    <source>
        <dbReference type="EMBL" id="MBB4622940.1"/>
    </source>
</evidence>
<keyword evidence="1" id="KW-1133">Transmembrane helix</keyword>
<name>A0ABR6KN81_9BACT</name>
<reference evidence="2 3" key="1">
    <citation type="submission" date="2020-08" db="EMBL/GenBank/DDBJ databases">
        <title>Genomic Encyclopedia of Type Strains, Phase IV (KMG-IV): sequencing the most valuable type-strain genomes for metagenomic binning, comparative biology and taxonomic classification.</title>
        <authorList>
            <person name="Goeker M."/>
        </authorList>
    </citation>
    <scope>NUCLEOTIDE SEQUENCE [LARGE SCALE GENOMIC DNA]</scope>
    <source>
        <strain evidence="2 3">DSM 102983</strain>
    </source>
</reference>